<comment type="subunit">
    <text evidence="6">The complex is composed of six subunits: RnfA, RnfB, RnfC, RnfD, RnfE and RnfG.</text>
</comment>
<dbReference type="EMBL" id="CP000885">
    <property type="protein sequence ID" value="ABX40600.1"/>
    <property type="molecule type" value="Genomic_DNA"/>
</dbReference>
<dbReference type="GO" id="GO:0010181">
    <property type="term" value="F:FMN binding"/>
    <property type="evidence" value="ECO:0007669"/>
    <property type="project" value="InterPro"/>
</dbReference>
<accession>A9KRW9</accession>
<keyword evidence="5 6" id="KW-0249">Electron transport</keyword>
<comment type="cofactor">
    <cofactor evidence="6">
        <name>FMN</name>
        <dbReference type="ChEBI" id="CHEBI:58210"/>
    </cofactor>
</comment>
<dbReference type="Proteomes" id="UP000000370">
    <property type="component" value="Chromosome"/>
</dbReference>
<keyword evidence="6" id="KW-0472">Membrane</keyword>
<dbReference type="Gene3D" id="3.90.1010.20">
    <property type="match status" value="1"/>
</dbReference>
<dbReference type="HAMAP" id="MF_00479">
    <property type="entry name" value="RsxG_RnfG"/>
    <property type="match status" value="1"/>
</dbReference>
<dbReference type="eggNOG" id="COG4659">
    <property type="taxonomic scope" value="Bacteria"/>
</dbReference>
<organism evidence="8 9">
    <name type="scientific">Lachnoclostridium phytofermentans (strain ATCC 700394 / DSM 18823 / ISDg)</name>
    <name type="common">Clostridium phytofermentans</name>
    <dbReference type="NCBI Taxonomy" id="357809"/>
    <lineage>
        <taxon>Bacteria</taxon>
        <taxon>Bacillati</taxon>
        <taxon>Bacillota</taxon>
        <taxon>Clostridia</taxon>
        <taxon>Lachnospirales</taxon>
        <taxon>Lachnospiraceae</taxon>
    </lineage>
</organism>
<dbReference type="HOGENOM" id="CLU_077882_2_0_9"/>
<dbReference type="GO" id="GO:0009055">
    <property type="term" value="F:electron transfer activity"/>
    <property type="evidence" value="ECO:0007669"/>
    <property type="project" value="InterPro"/>
</dbReference>
<sequence precursor="true">MQNKKKSTIIKDAIALFAITLVAAVALGFVYEITKDPIAEAEAKAKAKAYSMVFADAKLVDDKNEDVNAKVDSSKEFLTSQGFTSSTINEVCIAKDEAGNALGFVMTLTSSAGYGGDIKFTMGVKADGTLTSIEIISMNETSGLGAKANDDSFKGQYSDKNVDSFKVIKSAESKTGDDQINAISGATITSSAVTGTVNAGLAFANDLLENGVGGVTHE</sequence>
<evidence type="ECO:0000259" key="7">
    <source>
        <dbReference type="SMART" id="SM00900"/>
    </source>
</evidence>
<evidence type="ECO:0000256" key="3">
    <source>
        <dbReference type="ARBA" id="ARBA00022630"/>
    </source>
</evidence>
<protein>
    <recommendedName>
        <fullName evidence="6">Ion-translocating oxidoreductase complex subunit G</fullName>
        <ecNumber evidence="6">7.-.-.-</ecNumber>
    </recommendedName>
    <alternativeName>
        <fullName evidence="6">Rnf electron transport complex subunit G</fullName>
    </alternativeName>
</protein>
<dbReference type="RefSeq" id="WP_012198243.1">
    <property type="nucleotide sequence ID" value="NC_010001.1"/>
</dbReference>
<dbReference type="EC" id="7.-.-.-" evidence="6"/>
<dbReference type="PANTHER" id="PTHR36118:SF1">
    <property type="entry name" value="ION-TRANSLOCATING OXIDOREDUCTASE COMPLEX SUBUNIT G"/>
    <property type="match status" value="1"/>
</dbReference>
<keyword evidence="6" id="KW-1133">Transmembrane helix</keyword>
<proteinExistence type="inferred from homology"/>
<evidence type="ECO:0000256" key="6">
    <source>
        <dbReference type="HAMAP-Rule" id="MF_00479"/>
    </source>
</evidence>
<keyword evidence="4 6" id="KW-0288">FMN</keyword>
<dbReference type="GO" id="GO:0005886">
    <property type="term" value="C:plasma membrane"/>
    <property type="evidence" value="ECO:0007669"/>
    <property type="project" value="UniProtKB-SubCell"/>
</dbReference>
<dbReference type="KEGG" id="cpy:Cphy_0213"/>
<dbReference type="PIRSF" id="PIRSF006091">
    <property type="entry name" value="E_trnsport_RnfG"/>
    <property type="match status" value="1"/>
</dbReference>
<evidence type="ECO:0000256" key="4">
    <source>
        <dbReference type="ARBA" id="ARBA00022643"/>
    </source>
</evidence>
<comment type="similarity">
    <text evidence="6">Belongs to the RnfG family.</text>
</comment>
<keyword evidence="2 6" id="KW-0597">Phosphoprotein</keyword>
<keyword evidence="6" id="KW-0812">Transmembrane</keyword>
<dbReference type="InterPro" id="IPR010209">
    <property type="entry name" value="Ion_transpt_RnfG/RsxG"/>
</dbReference>
<reference evidence="9" key="1">
    <citation type="submission" date="2007-11" db="EMBL/GenBank/DDBJ databases">
        <title>Complete genome sequence of Clostridium phytofermentans ISDg.</title>
        <authorList>
            <person name="Leschine S.B."/>
            <person name="Warnick T.A."/>
            <person name="Blanchard J.L."/>
            <person name="Schnell D.J."/>
            <person name="Petit E.L."/>
            <person name="LaTouf W.G."/>
            <person name="Copeland A."/>
            <person name="Lucas S."/>
            <person name="Lapidus A."/>
            <person name="Barry K."/>
            <person name="Glavina del Rio T."/>
            <person name="Dalin E."/>
            <person name="Tice H."/>
            <person name="Pitluck S."/>
            <person name="Kiss H."/>
            <person name="Brettin T."/>
            <person name="Bruce D."/>
            <person name="Detter J.C."/>
            <person name="Han C."/>
            <person name="Kuske C."/>
            <person name="Schmutz J."/>
            <person name="Larimer F."/>
            <person name="Land M."/>
            <person name="Hauser L."/>
            <person name="Kyrpides N."/>
            <person name="Kim E.A."/>
            <person name="Richardson P."/>
        </authorList>
    </citation>
    <scope>NUCLEOTIDE SEQUENCE [LARGE SCALE GENOMIC DNA]</scope>
    <source>
        <strain evidence="9">ATCC 700394 / DSM 18823 / ISDg</strain>
    </source>
</reference>
<dbReference type="PANTHER" id="PTHR36118">
    <property type="entry name" value="ION-TRANSLOCATING OXIDOREDUCTASE COMPLEX SUBUNIT G"/>
    <property type="match status" value="1"/>
</dbReference>
<keyword evidence="6" id="KW-1278">Translocase</keyword>
<comment type="subcellular location">
    <subcellularLocation>
        <location evidence="6">Cell membrane</location>
        <topology evidence="6">Single-pass membrane protein</topology>
    </subcellularLocation>
</comment>
<dbReference type="Pfam" id="PF04205">
    <property type="entry name" value="FMN_bind"/>
    <property type="match status" value="1"/>
</dbReference>
<name>A9KRW9_LACP7</name>
<evidence type="ECO:0000256" key="2">
    <source>
        <dbReference type="ARBA" id="ARBA00022553"/>
    </source>
</evidence>
<keyword evidence="9" id="KW-1185">Reference proteome</keyword>
<keyword evidence="3 6" id="KW-0285">Flavoprotein</keyword>
<dbReference type="SMART" id="SM00900">
    <property type="entry name" value="FMN_bind"/>
    <property type="match status" value="1"/>
</dbReference>
<dbReference type="STRING" id="357809.Cphy_0213"/>
<dbReference type="GO" id="GO:0022900">
    <property type="term" value="P:electron transport chain"/>
    <property type="evidence" value="ECO:0007669"/>
    <property type="project" value="UniProtKB-UniRule"/>
</dbReference>
<feature type="modified residue" description="FMN phosphoryl threonine" evidence="6">
    <location>
        <position position="187"/>
    </location>
</feature>
<evidence type="ECO:0000256" key="5">
    <source>
        <dbReference type="ARBA" id="ARBA00022982"/>
    </source>
</evidence>
<dbReference type="AlphaFoldDB" id="A9KRW9"/>
<dbReference type="NCBIfam" id="TIGR01947">
    <property type="entry name" value="rnfG"/>
    <property type="match status" value="1"/>
</dbReference>
<keyword evidence="6" id="KW-1003">Cell membrane</keyword>
<evidence type="ECO:0000256" key="1">
    <source>
        <dbReference type="ARBA" id="ARBA00022448"/>
    </source>
</evidence>
<dbReference type="OrthoDB" id="9787579at2"/>
<comment type="function">
    <text evidence="6">Part of a membrane-bound complex that couples electron transfer with translocation of ions across the membrane.</text>
</comment>
<gene>
    <name evidence="6" type="primary">rnfG</name>
    <name evidence="8" type="ordered locus">Cphy_0213</name>
</gene>
<evidence type="ECO:0000313" key="9">
    <source>
        <dbReference type="Proteomes" id="UP000000370"/>
    </source>
</evidence>
<evidence type="ECO:0000313" key="8">
    <source>
        <dbReference type="EMBL" id="ABX40600.1"/>
    </source>
</evidence>
<dbReference type="InterPro" id="IPR007329">
    <property type="entry name" value="FMN-bd"/>
</dbReference>
<feature type="domain" description="FMN-binding" evidence="7">
    <location>
        <begin position="113"/>
        <end position="204"/>
    </location>
</feature>
<keyword evidence="1 6" id="KW-0813">Transport</keyword>